<name>A0A7I8KZT1_SPIIN</name>
<dbReference type="EMBL" id="LR746273">
    <property type="protein sequence ID" value="CAA7403323.1"/>
    <property type="molecule type" value="Genomic_DNA"/>
</dbReference>
<evidence type="ECO:0000313" key="1">
    <source>
        <dbReference type="EMBL" id="CAA2627273.1"/>
    </source>
</evidence>
<evidence type="ECO:0000313" key="3">
    <source>
        <dbReference type="Proteomes" id="UP000663760"/>
    </source>
</evidence>
<protein>
    <submittedName>
        <fullName evidence="2">Uncharacterized protein</fullName>
    </submittedName>
</protein>
<evidence type="ECO:0000313" key="2">
    <source>
        <dbReference type="EMBL" id="CAA7403323.1"/>
    </source>
</evidence>
<reference evidence="2" key="1">
    <citation type="submission" date="2020-02" db="EMBL/GenBank/DDBJ databases">
        <authorList>
            <person name="Scholz U."/>
            <person name="Mascher M."/>
            <person name="Fiebig A."/>
        </authorList>
    </citation>
    <scope>NUCLEOTIDE SEQUENCE</scope>
</reference>
<gene>
    <name evidence="1" type="ORF">SI7747_10012926</name>
    <name evidence="2" type="ORF">SI8410_10014001</name>
</gene>
<proteinExistence type="predicted"/>
<dbReference type="AlphaFoldDB" id="A0A7I8KZT1"/>
<keyword evidence="3" id="KW-1185">Reference proteome</keyword>
<dbReference type="EMBL" id="LR743597">
    <property type="protein sequence ID" value="CAA2627273.1"/>
    <property type="molecule type" value="Genomic_DNA"/>
</dbReference>
<sequence>MEMESTAISAFWRPPVRTTRTMRYQISRQSMTAEARESLTKAQRFLKAAEDKPVHASLHQPTT</sequence>
<dbReference type="Proteomes" id="UP000663760">
    <property type="component" value="Chromosome 10"/>
</dbReference>
<accession>A0A7I8KZT1</accession>
<organism evidence="2 3">
    <name type="scientific">Spirodela intermedia</name>
    <name type="common">Intermediate duckweed</name>
    <dbReference type="NCBI Taxonomy" id="51605"/>
    <lineage>
        <taxon>Eukaryota</taxon>
        <taxon>Viridiplantae</taxon>
        <taxon>Streptophyta</taxon>
        <taxon>Embryophyta</taxon>
        <taxon>Tracheophyta</taxon>
        <taxon>Spermatophyta</taxon>
        <taxon>Magnoliopsida</taxon>
        <taxon>Liliopsida</taxon>
        <taxon>Araceae</taxon>
        <taxon>Lemnoideae</taxon>
        <taxon>Spirodela</taxon>
    </lineage>
</organism>